<feature type="domain" description="ATP-dependent RecD2 DNA helicase OB-fold" evidence="7">
    <location>
        <begin position="18"/>
        <end position="91"/>
    </location>
</feature>
<dbReference type="Gene3D" id="1.10.150.20">
    <property type="entry name" value="5' to 3' exonuclease, C-terminal subdomain"/>
    <property type="match status" value="1"/>
</dbReference>
<dbReference type="InterPro" id="IPR055446">
    <property type="entry name" value="RecD2_N_OB"/>
</dbReference>
<organism evidence="8 9">
    <name type="scientific">Dictyobacter formicarum</name>
    <dbReference type="NCBI Taxonomy" id="2778368"/>
    <lineage>
        <taxon>Bacteria</taxon>
        <taxon>Bacillati</taxon>
        <taxon>Chloroflexota</taxon>
        <taxon>Ktedonobacteria</taxon>
        <taxon>Ktedonobacterales</taxon>
        <taxon>Dictyobacteraceae</taxon>
        <taxon>Dictyobacter</taxon>
    </lineage>
</organism>
<keyword evidence="3" id="KW-0347">Helicase</keyword>
<comment type="function">
    <text evidence="3">DNA-dependent ATPase and ATP-dependent 5'-3' DNA helicase. Has no activity on blunt DNA or DNA with 3'-overhangs, requires at least 10 bases of 5'-ssDNA for helicase activity.</text>
</comment>
<keyword evidence="2 3" id="KW-0067">ATP-binding</keyword>
<dbReference type="Gene3D" id="3.40.50.300">
    <property type="entry name" value="P-loop containing nucleotide triphosphate hydrolases"/>
    <property type="match status" value="2"/>
</dbReference>
<gene>
    <name evidence="8" type="primary">recD2_1</name>
    <name evidence="3" type="synonym">recD2</name>
    <name evidence="8" type="ORF">KSZ_43360</name>
</gene>
<keyword evidence="3" id="KW-0413">Isomerase</keyword>
<protein>
    <recommendedName>
        <fullName evidence="3">ATP-dependent RecD2 DNA helicase</fullName>
        <ecNumber evidence="3">5.6.2.3</ecNumber>
    </recommendedName>
    <alternativeName>
        <fullName evidence="3">DNA 5'-3' helicase subunit RecD2</fullName>
    </alternativeName>
</protein>
<proteinExistence type="inferred from homology"/>
<dbReference type="PANTHER" id="PTHR43788">
    <property type="entry name" value="DNA2/NAM7 HELICASE FAMILY MEMBER"/>
    <property type="match status" value="1"/>
</dbReference>
<dbReference type="SUPFAM" id="SSF47781">
    <property type="entry name" value="RuvA domain 2-like"/>
    <property type="match status" value="1"/>
</dbReference>
<dbReference type="Pfam" id="PF14520">
    <property type="entry name" value="HHH_5"/>
    <property type="match status" value="1"/>
</dbReference>
<dbReference type="RefSeq" id="WP_201363971.1">
    <property type="nucleotide sequence ID" value="NZ_BNJJ01000012.1"/>
</dbReference>
<dbReference type="SUPFAM" id="SSF52540">
    <property type="entry name" value="P-loop containing nucleoside triphosphate hydrolases"/>
    <property type="match status" value="2"/>
</dbReference>
<dbReference type="PANTHER" id="PTHR43788:SF6">
    <property type="entry name" value="DNA HELICASE B"/>
    <property type="match status" value="1"/>
</dbReference>
<evidence type="ECO:0000259" key="5">
    <source>
        <dbReference type="Pfam" id="PF14490"/>
    </source>
</evidence>
<evidence type="ECO:0000259" key="6">
    <source>
        <dbReference type="Pfam" id="PF18335"/>
    </source>
</evidence>
<feature type="domain" description="ATP-dependent RecD2 DNA helicase-like helix-hairpin-helix" evidence="5">
    <location>
        <begin position="157"/>
        <end position="246"/>
    </location>
</feature>
<evidence type="ECO:0000259" key="7">
    <source>
        <dbReference type="Pfam" id="PF23139"/>
    </source>
</evidence>
<dbReference type="Pfam" id="PF18335">
    <property type="entry name" value="SH3_13"/>
    <property type="match status" value="1"/>
</dbReference>
<dbReference type="InterPro" id="IPR041451">
    <property type="entry name" value="RecD2_SH13"/>
</dbReference>
<dbReference type="NCBIfam" id="TIGR01448">
    <property type="entry name" value="recD_rel"/>
    <property type="match status" value="1"/>
</dbReference>
<keyword evidence="1 3" id="KW-0547">Nucleotide-binding</keyword>
<evidence type="ECO:0000256" key="3">
    <source>
        <dbReference type="HAMAP-Rule" id="MF_01488"/>
    </source>
</evidence>
<dbReference type="Pfam" id="PF14490">
    <property type="entry name" value="HHH_RecD2"/>
    <property type="match status" value="1"/>
</dbReference>
<dbReference type="InterPro" id="IPR010994">
    <property type="entry name" value="RuvA_2-like"/>
</dbReference>
<evidence type="ECO:0000313" key="8">
    <source>
        <dbReference type="EMBL" id="GHO86330.1"/>
    </source>
</evidence>
<keyword evidence="3" id="KW-0378">Hydrolase</keyword>
<comment type="catalytic activity">
    <reaction evidence="3">
        <text>ATP + H2O = ADP + phosphate + H(+)</text>
        <dbReference type="Rhea" id="RHEA:13065"/>
        <dbReference type="ChEBI" id="CHEBI:15377"/>
        <dbReference type="ChEBI" id="CHEBI:15378"/>
        <dbReference type="ChEBI" id="CHEBI:30616"/>
        <dbReference type="ChEBI" id="CHEBI:43474"/>
        <dbReference type="ChEBI" id="CHEBI:456216"/>
        <dbReference type="EC" id="5.6.2.3"/>
    </reaction>
</comment>
<dbReference type="InterPro" id="IPR006345">
    <property type="entry name" value="RecD2"/>
</dbReference>
<evidence type="ECO:0000256" key="2">
    <source>
        <dbReference type="ARBA" id="ARBA00022840"/>
    </source>
</evidence>
<feature type="binding site" evidence="3">
    <location>
        <begin position="370"/>
        <end position="374"/>
    </location>
    <ligand>
        <name>ATP</name>
        <dbReference type="ChEBI" id="CHEBI:30616"/>
    </ligand>
</feature>
<dbReference type="CDD" id="cd18809">
    <property type="entry name" value="SF1_C_RecD"/>
    <property type="match status" value="1"/>
</dbReference>
<comment type="caution">
    <text evidence="8">The sequence shown here is derived from an EMBL/GenBank/DDBJ whole genome shotgun (WGS) entry which is preliminary data.</text>
</comment>
<feature type="domain" description="ATP-dependent RecD2 DNA helicase SH3" evidence="6">
    <location>
        <begin position="587"/>
        <end position="651"/>
    </location>
</feature>
<dbReference type="Pfam" id="PF13245">
    <property type="entry name" value="AAA_19"/>
    <property type="match status" value="1"/>
</dbReference>
<keyword evidence="3" id="KW-0238">DNA-binding</keyword>
<dbReference type="EC" id="5.6.2.3" evidence="3"/>
<evidence type="ECO:0000313" key="9">
    <source>
        <dbReference type="Proteomes" id="UP000635565"/>
    </source>
</evidence>
<name>A0ABQ3VJE2_9CHLR</name>
<dbReference type="EMBL" id="BNJJ01000012">
    <property type="protein sequence ID" value="GHO86330.1"/>
    <property type="molecule type" value="Genomic_DNA"/>
</dbReference>
<dbReference type="InterPro" id="IPR027785">
    <property type="entry name" value="UvrD-like_helicase_C"/>
</dbReference>
<keyword evidence="9" id="KW-1185">Reference proteome</keyword>
<dbReference type="CDD" id="cd17933">
    <property type="entry name" value="DEXSc_RecD-like"/>
    <property type="match status" value="1"/>
</dbReference>
<dbReference type="InterPro" id="IPR050534">
    <property type="entry name" value="Coronavir_polyprotein_1ab"/>
</dbReference>
<dbReference type="InterPro" id="IPR027417">
    <property type="entry name" value="P-loop_NTPase"/>
</dbReference>
<dbReference type="Proteomes" id="UP000635565">
    <property type="component" value="Unassembled WGS sequence"/>
</dbReference>
<sequence length="747" mass="82563">MSVPQEEAGKRIAQANTEHIQGIVERVTYHAEDSGYTVARLKLPSARDLITIVGSFPEIHAGQTLRLTGYWREHLKYGQQFQVVHAQETKPATLTGLEKYLGSGLIKGIGPVTAKRIVAHFGMDTLEVIEQQSERLSEVPGIAQKRITMIAQAWQAQKAIKEVMIFLQGHKVSTTYAVKIFKHYGDSAIDKVSQNPYQLATDIYGIGFITADTIARSLGIAPDSSFRYRAGILHILQQASDDGHCFLPQTELIEQVVERLALPDFPVDADKITSLIAEMAEDGQLIIQPGYADMAEQTICYAPAFYHTEVALARRLAAFAQEPIAVDALRVQRWIDGYTQKKGIQLSEEQRQAVELAASSRMLLLTGGPGCGKTFTTRTIVALWKAMGKSIVLAAPTGRAAQRLAEMTGREAKTVHRLLAFDPKTMQFRYNEQNPLEADALVVDETSMLDLFLAHSLVKAISTRAQVLFVGDIDQLPSVGPGMVLRDLITSGLLPVVRLTSIFRQAAESHIVTNAHRINAGQFPHLTPTTKFASSDCLWLEAPEPELGAEGISHLASHYLPAHGIDVVQQVQVLCPATRGEAGTRHMNTLLQQILNPLKPGGIELTRGGHTLRVGDRVIQQVNDYQREVFNGDLGTITALNLEEQEVKVRFAEREVSYDYADLSELSLAWAITIHKSQGSEYPIVIIPIFMQHYMLLSRNLIYTGLTRAKKLVILVGPTKAIGTAIHRITDRERYTALADRLKTNPQ</sequence>
<evidence type="ECO:0000256" key="1">
    <source>
        <dbReference type="ARBA" id="ARBA00022741"/>
    </source>
</evidence>
<evidence type="ECO:0000259" key="4">
    <source>
        <dbReference type="Pfam" id="PF13538"/>
    </source>
</evidence>
<accession>A0ABQ3VJE2</accession>
<dbReference type="HAMAP" id="MF_01488">
    <property type="entry name" value="RecD2"/>
    <property type="match status" value="1"/>
</dbReference>
<dbReference type="InterPro" id="IPR029493">
    <property type="entry name" value="RecD2-like_HHH"/>
</dbReference>
<reference evidence="8 9" key="1">
    <citation type="journal article" date="2021" name="Int. J. Syst. Evol. Microbiol.">
        <title>Reticulibacter mediterranei gen. nov., sp. nov., within the new family Reticulibacteraceae fam. nov., and Ktedonospora formicarum gen. nov., sp. nov., Ktedonobacter robiniae sp. nov., Dictyobacter formicarum sp. nov. and Dictyobacter arantiisoli sp. nov., belonging to the class Ktedonobacteria.</title>
        <authorList>
            <person name="Yabe S."/>
            <person name="Zheng Y."/>
            <person name="Wang C.M."/>
            <person name="Sakai Y."/>
            <person name="Abe K."/>
            <person name="Yokota A."/>
            <person name="Donadio S."/>
            <person name="Cavaletti L."/>
            <person name="Monciardini P."/>
        </authorList>
    </citation>
    <scope>NUCLEOTIDE SEQUENCE [LARGE SCALE GENOMIC DNA]</scope>
    <source>
        <strain evidence="8 9">SOSP1-9</strain>
    </source>
</reference>
<dbReference type="Gene3D" id="1.10.10.2220">
    <property type="match status" value="1"/>
</dbReference>
<comment type="similarity">
    <text evidence="3">Belongs to the RecD family. RecD2 subfamily.</text>
</comment>
<dbReference type="Pfam" id="PF13538">
    <property type="entry name" value="UvrD_C_2"/>
    <property type="match status" value="1"/>
</dbReference>
<dbReference type="Pfam" id="PF23139">
    <property type="entry name" value="OB_YrrC"/>
    <property type="match status" value="1"/>
</dbReference>
<dbReference type="Gene3D" id="2.30.30.940">
    <property type="match status" value="1"/>
</dbReference>
<feature type="domain" description="UvrD-like helicase C-terminal" evidence="4">
    <location>
        <begin position="668"/>
        <end position="716"/>
    </location>
</feature>